<accession>A0A9P9IT05</accession>
<reference evidence="2" key="1">
    <citation type="journal article" date="2021" name="Nat. Commun.">
        <title>Genetic determinants of endophytism in the Arabidopsis root mycobiome.</title>
        <authorList>
            <person name="Mesny F."/>
            <person name="Miyauchi S."/>
            <person name="Thiergart T."/>
            <person name="Pickel B."/>
            <person name="Atanasova L."/>
            <person name="Karlsson M."/>
            <person name="Huettel B."/>
            <person name="Barry K.W."/>
            <person name="Haridas S."/>
            <person name="Chen C."/>
            <person name="Bauer D."/>
            <person name="Andreopoulos W."/>
            <person name="Pangilinan J."/>
            <person name="LaButti K."/>
            <person name="Riley R."/>
            <person name="Lipzen A."/>
            <person name="Clum A."/>
            <person name="Drula E."/>
            <person name="Henrissat B."/>
            <person name="Kohler A."/>
            <person name="Grigoriev I.V."/>
            <person name="Martin F.M."/>
            <person name="Hacquard S."/>
        </authorList>
    </citation>
    <scope>NUCLEOTIDE SEQUENCE</scope>
    <source>
        <strain evidence="2">MPI-CAGE-AT-0021</strain>
    </source>
</reference>
<sequence length="510" mass="57485">MSHDHRKQSAHTKFIGSHDLQEERIWRFLCHEDDPTPYFRYYDILEPPVSEQDTSAAQLVNGLTEPTPLEPSNPTISSSTSSPTEDDSDSGFSPITSQVGSEVGYDSLSPESATRVADEALVEGLMSWVRSWLKERLYSPSGQIAVGDSSGTVSSSPDASSGSASKRRRIDTESSGGKEGKVGHGGSPESQRNAEHRSNDRDDAENDQGEKKDKSSQPSDNLRLIACPFYKRNPRKYGQPEWRSCKSPGFKSLHRLKEHIYRRHRKPRYQCKRCQDDLKKEDALDLHYAQAVACQPRPAIIQDGINDTQERSIRSRKLAKKNETEEEKWCRMYAIIFPDDTDCPNPYYSPEDESKEFDLVDEYRSFLARELPPLVRRQLPDILSSDPGNELREQIVSMVGVLANQLYDTFRSEVGHLASQETPQTSMEHATDEFQVPSQSTETIPDPDLPQVPEGPEQAPLQAMQIDNMEVPPGPQFDFLHGAAGPGFDWASFFNFNEDIDETNDLQNKD</sequence>
<feature type="compositionally biased region" description="Low complexity" evidence="1">
    <location>
        <begin position="72"/>
        <end position="83"/>
    </location>
</feature>
<feature type="region of interest" description="Disordered" evidence="1">
    <location>
        <begin position="63"/>
        <end position="110"/>
    </location>
</feature>
<dbReference type="Proteomes" id="UP000717696">
    <property type="component" value="Unassembled WGS sequence"/>
</dbReference>
<evidence type="ECO:0000313" key="3">
    <source>
        <dbReference type="Proteomes" id="UP000717696"/>
    </source>
</evidence>
<feature type="compositionally biased region" description="Polar residues" evidence="1">
    <location>
        <begin position="91"/>
        <end position="100"/>
    </location>
</feature>
<dbReference type="EMBL" id="JAGMUU010000020">
    <property type="protein sequence ID" value="KAH7129934.1"/>
    <property type="molecule type" value="Genomic_DNA"/>
</dbReference>
<proteinExistence type="predicted"/>
<dbReference type="AlphaFoldDB" id="A0A9P9IT05"/>
<evidence type="ECO:0000313" key="2">
    <source>
        <dbReference type="EMBL" id="KAH7129934.1"/>
    </source>
</evidence>
<feature type="compositionally biased region" description="Low complexity" evidence="1">
    <location>
        <begin position="145"/>
        <end position="164"/>
    </location>
</feature>
<organism evidence="2 3">
    <name type="scientific">Dactylonectria estremocensis</name>
    <dbReference type="NCBI Taxonomy" id="1079267"/>
    <lineage>
        <taxon>Eukaryota</taxon>
        <taxon>Fungi</taxon>
        <taxon>Dikarya</taxon>
        <taxon>Ascomycota</taxon>
        <taxon>Pezizomycotina</taxon>
        <taxon>Sordariomycetes</taxon>
        <taxon>Hypocreomycetidae</taxon>
        <taxon>Hypocreales</taxon>
        <taxon>Nectriaceae</taxon>
        <taxon>Dactylonectria</taxon>
    </lineage>
</organism>
<protein>
    <recommendedName>
        <fullName evidence="4">C2H2-type domain-containing protein</fullName>
    </recommendedName>
</protein>
<dbReference type="OrthoDB" id="4161727at2759"/>
<feature type="compositionally biased region" description="Polar residues" evidence="1">
    <location>
        <begin position="419"/>
        <end position="428"/>
    </location>
</feature>
<feature type="compositionally biased region" description="Basic and acidic residues" evidence="1">
    <location>
        <begin position="170"/>
        <end position="182"/>
    </location>
</feature>
<name>A0A9P9IT05_9HYPO</name>
<evidence type="ECO:0000256" key="1">
    <source>
        <dbReference type="SAM" id="MobiDB-lite"/>
    </source>
</evidence>
<feature type="region of interest" description="Disordered" evidence="1">
    <location>
        <begin position="419"/>
        <end position="456"/>
    </location>
</feature>
<dbReference type="PANTHER" id="PTHR38166">
    <property type="entry name" value="C2H2-TYPE DOMAIN-CONTAINING PROTEIN-RELATED"/>
    <property type="match status" value="1"/>
</dbReference>
<gene>
    <name evidence="2" type="ORF">B0J13DRAFT_644997</name>
</gene>
<feature type="region of interest" description="Disordered" evidence="1">
    <location>
        <begin position="144"/>
        <end position="225"/>
    </location>
</feature>
<evidence type="ECO:0008006" key="4">
    <source>
        <dbReference type="Google" id="ProtNLM"/>
    </source>
</evidence>
<keyword evidence="3" id="KW-1185">Reference proteome</keyword>
<feature type="compositionally biased region" description="Basic and acidic residues" evidence="1">
    <location>
        <begin position="192"/>
        <end position="201"/>
    </location>
</feature>
<dbReference type="PANTHER" id="PTHR38166:SF1">
    <property type="entry name" value="C2H2-TYPE DOMAIN-CONTAINING PROTEIN"/>
    <property type="match status" value="1"/>
</dbReference>
<comment type="caution">
    <text evidence="2">The sequence shown here is derived from an EMBL/GenBank/DDBJ whole genome shotgun (WGS) entry which is preliminary data.</text>
</comment>